<dbReference type="AlphaFoldDB" id="A0A1H0V7V3"/>
<feature type="compositionally biased region" description="Low complexity" evidence="1">
    <location>
        <begin position="29"/>
        <end position="49"/>
    </location>
</feature>
<feature type="signal peptide" evidence="2">
    <location>
        <begin position="1"/>
        <end position="23"/>
    </location>
</feature>
<evidence type="ECO:0008006" key="5">
    <source>
        <dbReference type="Google" id="ProtNLM"/>
    </source>
</evidence>
<evidence type="ECO:0000256" key="2">
    <source>
        <dbReference type="SAM" id="SignalP"/>
    </source>
</evidence>
<proteinExistence type="predicted"/>
<dbReference type="RefSeq" id="WP_091788874.1">
    <property type="nucleotide sequence ID" value="NZ_LT629711.1"/>
</dbReference>
<evidence type="ECO:0000313" key="3">
    <source>
        <dbReference type="EMBL" id="SDP74166.1"/>
    </source>
</evidence>
<feature type="chain" id="PRO_5039717703" description="Lipoprotein LprG" evidence="2">
    <location>
        <begin position="24"/>
        <end position="254"/>
    </location>
</feature>
<sequence>MKKTMVPALALVAALGLSACGDAGDDSGTKSSTSSTSSSGSAASGPKAGATVDGADLAAKMTAAMVEAGSGTISMDLGTEGKASGAFSMKGGVMEQQMTMPIEGQTMEIVSTGGIIYMKGLPGSKKPWVKIDPKADDPISQMFAGMTGDMGDPRQLAKALEGSKATVVSSTGDSTTYDVTIDPKTLLGGAAATAAPSAEPVKARYTLDAKDLPTSMVVEVQGQKLTISFGDWGKPVSIKAPPADRVGAFELPTS</sequence>
<dbReference type="Proteomes" id="UP000199077">
    <property type="component" value="Chromosome I"/>
</dbReference>
<reference evidence="4" key="1">
    <citation type="submission" date="2016-10" db="EMBL/GenBank/DDBJ databases">
        <authorList>
            <person name="Varghese N."/>
            <person name="Submissions S."/>
        </authorList>
    </citation>
    <scope>NUCLEOTIDE SEQUENCE [LARGE SCALE GENOMIC DNA]</scope>
    <source>
        <strain evidence="4">DSM 22329</strain>
    </source>
</reference>
<keyword evidence="2" id="KW-0732">Signal</keyword>
<dbReference type="Gene3D" id="2.50.20.20">
    <property type="match status" value="1"/>
</dbReference>
<protein>
    <recommendedName>
        <fullName evidence="5">Lipoprotein LprG</fullName>
    </recommendedName>
</protein>
<keyword evidence="4" id="KW-1185">Reference proteome</keyword>
<name>A0A1H0V7V3_9MICO</name>
<gene>
    <name evidence="3" type="ORF">SAMN04489867_3703</name>
</gene>
<accession>A0A1H0V7V3</accession>
<dbReference type="PROSITE" id="PS51257">
    <property type="entry name" value="PROKAR_LIPOPROTEIN"/>
    <property type="match status" value="1"/>
</dbReference>
<feature type="region of interest" description="Disordered" evidence="1">
    <location>
        <begin position="23"/>
        <end position="49"/>
    </location>
</feature>
<dbReference type="STRING" id="443156.SAMN04489867_3703"/>
<dbReference type="OrthoDB" id="3781094at2"/>
<evidence type="ECO:0000256" key="1">
    <source>
        <dbReference type="SAM" id="MobiDB-lite"/>
    </source>
</evidence>
<organism evidence="3 4">
    <name type="scientific">Pedococcus dokdonensis</name>
    <dbReference type="NCBI Taxonomy" id="443156"/>
    <lineage>
        <taxon>Bacteria</taxon>
        <taxon>Bacillati</taxon>
        <taxon>Actinomycetota</taxon>
        <taxon>Actinomycetes</taxon>
        <taxon>Micrococcales</taxon>
        <taxon>Intrasporangiaceae</taxon>
        <taxon>Pedococcus</taxon>
    </lineage>
</organism>
<dbReference type="EMBL" id="LT629711">
    <property type="protein sequence ID" value="SDP74166.1"/>
    <property type="molecule type" value="Genomic_DNA"/>
</dbReference>
<evidence type="ECO:0000313" key="4">
    <source>
        <dbReference type="Proteomes" id="UP000199077"/>
    </source>
</evidence>